<dbReference type="Proteomes" id="UP000193240">
    <property type="component" value="Unassembled WGS sequence"/>
</dbReference>
<feature type="transmembrane region" description="Helical" evidence="6">
    <location>
        <begin position="227"/>
        <end position="244"/>
    </location>
</feature>
<dbReference type="OMA" id="WATYDIF"/>
<feature type="transmembrane region" description="Helical" evidence="6">
    <location>
        <begin position="264"/>
        <end position="288"/>
    </location>
</feature>
<dbReference type="InParanoid" id="A0A1Y2LZV6"/>
<keyword evidence="2 6" id="KW-0812">Transmembrane</keyword>
<evidence type="ECO:0000313" key="9">
    <source>
        <dbReference type="Proteomes" id="UP000193240"/>
    </source>
</evidence>
<feature type="transmembrane region" description="Helical" evidence="6">
    <location>
        <begin position="26"/>
        <end position="48"/>
    </location>
</feature>
<dbReference type="InterPro" id="IPR049326">
    <property type="entry name" value="Rhodopsin_dom_fungi"/>
</dbReference>
<keyword evidence="9" id="KW-1185">Reference proteome</keyword>
<keyword evidence="3 6" id="KW-1133">Transmembrane helix</keyword>
<dbReference type="GO" id="GO:0016020">
    <property type="term" value="C:membrane"/>
    <property type="evidence" value="ECO:0007669"/>
    <property type="project" value="UniProtKB-SubCell"/>
</dbReference>
<evidence type="ECO:0000256" key="6">
    <source>
        <dbReference type="SAM" id="Phobius"/>
    </source>
</evidence>
<protein>
    <recommendedName>
        <fullName evidence="7">Rhodopsin domain-containing protein</fullName>
    </recommendedName>
</protein>
<comment type="similarity">
    <text evidence="5">Belongs to the SAT4 family.</text>
</comment>
<evidence type="ECO:0000313" key="8">
    <source>
        <dbReference type="EMBL" id="OSS49059.1"/>
    </source>
</evidence>
<evidence type="ECO:0000256" key="2">
    <source>
        <dbReference type="ARBA" id="ARBA00022692"/>
    </source>
</evidence>
<feature type="transmembrane region" description="Helical" evidence="6">
    <location>
        <begin position="60"/>
        <end position="80"/>
    </location>
</feature>
<name>A0A1Y2LZV6_EPING</name>
<evidence type="ECO:0000256" key="4">
    <source>
        <dbReference type="ARBA" id="ARBA00023136"/>
    </source>
</evidence>
<feature type="transmembrane region" description="Helical" evidence="6">
    <location>
        <begin position="143"/>
        <end position="165"/>
    </location>
</feature>
<feature type="transmembrane region" description="Helical" evidence="6">
    <location>
        <begin position="193"/>
        <end position="215"/>
    </location>
</feature>
<accession>A0A1Y2LZV6</accession>
<feature type="domain" description="Rhodopsin" evidence="7">
    <location>
        <begin position="44"/>
        <end position="289"/>
    </location>
</feature>
<dbReference type="EMBL" id="KZ107844">
    <property type="protein sequence ID" value="OSS49059.1"/>
    <property type="molecule type" value="Genomic_DNA"/>
</dbReference>
<dbReference type="PANTHER" id="PTHR33048">
    <property type="entry name" value="PTH11-LIKE INTEGRAL MEMBRANE PROTEIN (AFU_ORTHOLOGUE AFUA_5G11245)"/>
    <property type="match status" value="1"/>
</dbReference>
<dbReference type="Pfam" id="PF20684">
    <property type="entry name" value="Fung_rhodopsin"/>
    <property type="match status" value="1"/>
</dbReference>
<reference evidence="8 9" key="1">
    <citation type="journal article" date="2017" name="Genome Announc.">
        <title>Genome sequence of the saprophytic ascomycete Epicoccum nigrum ICMP 19927 strain isolated from New Zealand.</title>
        <authorList>
            <person name="Fokin M."/>
            <person name="Fleetwood D."/>
            <person name="Weir B.S."/>
            <person name="Villas-Boas S.G."/>
        </authorList>
    </citation>
    <scope>NUCLEOTIDE SEQUENCE [LARGE SCALE GENOMIC DNA]</scope>
    <source>
        <strain evidence="8 9">ICMP 19927</strain>
    </source>
</reference>
<evidence type="ECO:0000256" key="1">
    <source>
        <dbReference type="ARBA" id="ARBA00004141"/>
    </source>
</evidence>
<evidence type="ECO:0000256" key="3">
    <source>
        <dbReference type="ARBA" id="ARBA00022989"/>
    </source>
</evidence>
<proteinExistence type="inferred from homology"/>
<dbReference type="PANTHER" id="PTHR33048:SF47">
    <property type="entry name" value="INTEGRAL MEMBRANE PROTEIN-RELATED"/>
    <property type="match status" value="1"/>
</dbReference>
<dbReference type="AlphaFoldDB" id="A0A1Y2LZV6"/>
<dbReference type="InterPro" id="IPR052337">
    <property type="entry name" value="SAT4-like"/>
</dbReference>
<dbReference type="STRING" id="105696.A0A1Y2LZV6"/>
<evidence type="ECO:0000256" key="5">
    <source>
        <dbReference type="ARBA" id="ARBA00038359"/>
    </source>
</evidence>
<gene>
    <name evidence="8" type="ORF">B5807_05539</name>
</gene>
<feature type="transmembrane region" description="Helical" evidence="6">
    <location>
        <begin position="111"/>
        <end position="131"/>
    </location>
</feature>
<comment type="subcellular location">
    <subcellularLocation>
        <location evidence="1">Membrane</location>
        <topology evidence="1">Multi-pass membrane protein</topology>
    </subcellularLocation>
</comment>
<sequence length="359" mass="40779">MTMDSLNQQDAHPVREAQSVPDRGPALIVMMWTLTALSLGTVVLRFVFRVRKRQMGWDDIFMGITWACFIGWSTVLTLYANRGGCQHIWDVQKRGMDNLTRAILLNWTSQIFGIVGVATGKISISALLLHIMRDTGWTWQRMYLWTVTIVITSCVAISCSLLTFLQCRPPERLWDPRIEGTCIDPKVMAGYGIFTGSFFTFADASLAIIPLTIFWKLRISRLQRIQLCIVFGLNILTSICSGIKTQYLAELGNRTDQTWATYDIFAWVTAELFLLVVCGTVPTLYPLLRGIQSLLVSIKSKVLRSAEDQNPLRESDEVLTIGQLRQRLRKPRITEMSENEEANLEVVSQAQVRVRVRPE</sequence>
<organism evidence="8 9">
    <name type="scientific">Epicoccum nigrum</name>
    <name type="common">Soil fungus</name>
    <name type="synonym">Epicoccum purpurascens</name>
    <dbReference type="NCBI Taxonomy" id="105696"/>
    <lineage>
        <taxon>Eukaryota</taxon>
        <taxon>Fungi</taxon>
        <taxon>Dikarya</taxon>
        <taxon>Ascomycota</taxon>
        <taxon>Pezizomycotina</taxon>
        <taxon>Dothideomycetes</taxon>
        <taxon>Pleosporomycetidae</taxon>
        <taxon>Pleosporales</taxon>
        <taxon>Pleosporineae</taxon>
        <taxon>Didymellaceae</taxon>
        <taxon>Epicoccum</taxon>
    </lineage>
</organism>
<evidence type="ECO:0000259" key="7">
    <source>
        <dbReference type="Pfam" id="PF20684"/>
    </source>
</evidence>
<keyword evidence="4 6" id="KW-0472">Membrane</keyword>